<sequence length="205" mass="23233">MPNQAEQWSAFLDRNAQSVSRLGRLAPQLATFERFDDLLKRGASQVGDSLTLLDSLDDAEWATLASLLSAYSTEWETYFDPLIYTGYYKELDRRFWTPSTPPLTSGETAAANLVIHFWAPWNAHDRTFDQDFQLVVQRMQSRVLFRSMNVDLPSCADVFTKNDVLNVPSLAFYNNGIRSHTTVGVRPASEIESEVKTWLSASNAR</sequence>
<feature type="domain" description="Thioredoxin" evidence="1">
    <location>
        <begin position="111"/>
        <end position="196"/>
    </location>
</feature>
<accession>A0ABT7PSL7</accession>
<name>A0ABT7PSL7_9BACT</name>
<evidence type="ECO:0000313" key="3">
    <source>
        <dbReference type="Proteomes" id="UP001239462"/>
    </source>
</evidence>
<proteinExistence type="predicted"/>
<evidence type="ECO:0000259" key="1">
    <source>
        <dbReference type="Pfam" id="PF00085"/>
    </source>
</evidence>
<gene>
    <name evidence="2" type="ORF">QTN89_28810</name>
</gene>
<dbReference type="InterPro" id="IPR013766">
    <property type="entry name" value="Thioredoxin_domain"/>
</dbReference>
<keyword evidence="3" id="KW-1185">Reference proteome</keyword>
<dbReference type="CDD" id="cd02947">
    <property type="entry name" value="TRX_family"/>
    <property type="match status" value="1"/>
</dbReference>
<comment type="caution">
    <text evidence="2">The sequence shown here is derived from an EMBL/GenBank/DDBJ whole genome shotgun (WGS) entry which is preliminary data.</text>
</comment>
<organism evidence="2 3">
    <name type="scientific">Roseiconus lacunae</name>
    <dbReference type="NCBI Taxonomy" id="2605694"/>
    <lineage>
        <taxon>Bacteria</taxon>
        <taxon>Pseudomonadati</taxon>
        <taxon>Planctomycetota</taxon>
        <taxon>Planctomycetia</taxon>
        <taxon>Pirellulales</taxon>
        <taxon>Pirellulaceae</taxon>
        <taxon>Roseiconus</taxon>
    </lineage>
</organism>
<dbReference type="Gene3D" id="3.40.30.10">
    <property type="entry name" value="Glutaredoxin"/>
    <property type="match status" value="1"/>
</dbReference>
<reference evidence="2 3" key="1">
    <citation type="submission" date="2023-06" db="EMBL/GenBank/DDBJ databases">
        <title>Roseiconus lacunae JC819 isolated from Gulf of Mannar region, Tamil Nadu.</title>
        <authorList>
            <person name="Pk S."/>
            <person name="Ch S."/>
            <person name="Ch V.R."/>
        </authorList>
    </citation>
    <scope>NUCLEOTIDE SEQUENCE [LARGE SCALE GENOMIC DNA]</scope>
    <source>
        <strain evidence="2 3">JC819</strain>
    </source>
</reference>
<dbReference type="InterPro" id="IPR036249">
    <property type="entry name" value="Thioredoxin-like_sf"/>
</dbReference>
<protein>
    <submittedName>
        <fullName evidence="2">Thioredoxin family protein</fullName>
    </submittedName>
</protein>
<evidence type="ECO:0000313" key="2">
    <source>
        <dbReference type="EMBL" id="MDM4019488.1"/>
    </source>
</evidence>
<dbReference type="SUPFAM" id="SSF52833">
    <property type="entry name" value="Thioredoxin-like"/>
    <property type="match status" value="1"/>
</dbReference>
<dbReference type="EMBL" id="JASZZN010000077">
    <property type="protein sequence ID" value="MDM4019488.1"/>
    <property type="molecule type" value="Genomic_DNA"/>
</dbReference>
<dbReference type="Proteomes" id="UP001239462">
    <property type="component" value="Unassembled WGS sequence"/>
</dbReference>
<dbReference type="Pfam" id="PF00085">
    <property type="entry name" value="Thioredoxin"/>
    <property type="match status" value="1"/>
</dbReference>
<dbReference type="RefSeq" id="WP_289167614.1">
    <property type="nucleotide sequence ID" value="NZ_JASZZN010000077.1"/>
</dbReference>